<sequence length="157" mass="16967">MYKQIFTFIFLAFNIFVTFGYDCSILTTDVEQGSSPLSSVGAPDPRAFVCIVGRVINIFIGMAAVAFIYMVLYGAFKLSMSQGDPKGYAGAQNTWFYALIGFLIVVGFFSVYLIVAGILGLPTPNPGMFLDRIEEGIAGFMSAACICVDQICPANCN</sequence>
<organism evidence="2 3">
    <name type="scientific">candidate division WWE3 bacterium</name>
    <dbReference type="NCBI Taxonomy" id="2053526"/>
    <lineage>
        <taxon>Bacteria</taxon>
        <taxon>Katanobacteria</taxon>
    </lineage>
</organism>
<feature type="transmembrane region" description="Helical" evidence="1">
    <location>
        <begin position="95"/>
        <end position="121"/>
    </location>
</feature>
<dbReference type="AlphaFoldDB" id="A0A7X9HG62"/>
<accession>A0A7X9HG62</accession>
<evidence type="ECO:0000256" key="1">
    <source>
        <dbReference type="SAM" id="Phobius"/>
    </source>
</evidence>
<keyword evidence="1" id="KW-1133">Transmembrane helix</keyword>
<proteinExistence type="predicted"/>
<evidence type="ECO:0000313" key="3">
    <source>
        <dbReference type="Proteomes" id="UP000526033"/>
    </source>
</evidence>
<keyword evidence="1" id="KW-0812">Transmembrane</keyword>
<feature type="transmembrane region" description="Helical" evidence="1">
    <location>
        <begin position="47"/>
        <end position="75"/>
    </location>
</feature>
<evidence type="ECO:0000313" key="2">
    <source>
        <dbReference type="EMBL" id="NMB69589.1"/>
    </source>
</evidence>
<gene>
    <name evidence="2" type="ORF">GYA27_00075</name>
</gene>
<comment type="caution">
    <text evidence="2">The sequence shown here is derived from an EMBL/GenBank/DDBJ whole genome shotgun (WGS) entry which is preliminary data.</text>
</comment>
<dbReference type="EMBL" id="JAAZNL010000001">
    <property type="protein sequence ID" value="NMB69589.1"/>
    <property type="molecule type" value="Genomic_DNA"/>
</dbReference>
<protein>
    <submittedName>
        <fullName evidence="2">Uncharacterized protein</fullName>
    </submittedName>
</protein>
<dbReference type="Proteomes" id="UP000526033">
    <property type="component" value="Unassembled WGS sequence"/>
</dbReference>
<feature type="transmembrane region" description="Helical" evidence="1">
    <location>
        <begin position="6"/>
        <end position="26"/>
    </location>
</feature>
<keyword evidence="1" id="KW-0472">Membrane</keyword>
<name>A0A7X9HG62_UNCKA</name>
<reference evidence="2 3" key="1">
    <citation type="journal article" date="2020" name="Biotechnol. Biofuels">
        <title>New insights from the biogas microbiome by comprehensive genome-resolved metagenomics of nearly 1600 species originating from multiple anaerobic digesters.</title>
        <authorList>
            <person name="Campanaro S."/>
            <person name="Treu L."/>
            <person name="Rodriguez-R L.M."/>
            <person name="Kovalovszki A."/>
            <person name="Ziels R.M."/>
            <person name="Maus I."/>
            <person name="Zhu X."/>
            <person name="Kougias P.G."/>
            <person name="Basile A."/>
            <person name="Luo G."/>
            <person name="Schluter A."/>
            <person name="Konstantinidis K.T."/>
            <person name="Angelidaki I."/>
        </authorList>
    </citation>
    <scope>NUCLEOTIDE SEQUENCE [LARGE SCALE GENOMIC DNA]</scope>
    <source>
        <strain evidence="2">AS27yjCOA_165</strain>
    </source>
</reference>